<name>A0A9D1N6Z5_9FIRM</name>
<feature type="domain" description="HTH cro/C1-type" evidence="1">
    <location>
        <begin position="23"/>
        <end position="59"/>
    </location>
</feature>
<dbReference type="AlphaFoldDB" id="A0A9D1N6Z5"/>
<gene>
    <name evidence="2" type="ORF">IAD25_04370</name>
</gene>
<dbReference type="InterPro" id="IPR010982">
    <property type="entry name" value="Lambda_DNA-bd_dom_sf"/>
</dbReference>
<dbReference type="PROSITE" id="PS50943">
    <property type="entry name" value="HTH_CROC1"/>
    <property type="match status" value="1"/>
</dbReference>
<dbReference type="GO" id="GO:0003677">
    <property type="term" value="F:DNA binding"/>
    <property type="evidence" value="ECO:0007669"/>
    <property type="project" value="InterPro"/>
</dbReference>
<dbReference type="Pfam" id="PF13443">
    <property type="entry name" value="HTH_26"/>
    <property type="match status" value="1"/>
</dbReference>
<comment type="caution">
    <text evidence="2">The sequence shown here is derived from an EMBL/GenBank/DDBJ whole genome shotgun (WGS) entry which is preliminary data.</text>
</comment>
<evidence type="ECO:0000313" key="3">
    <source>
        <dbReference type="Proteomes" id="UP000824130"/>
    </source>
</evidence>
<dbReference type="Gene3D" id="1.10.260.40">
    <property type="entry name" value="lambda repressor-like DNA-binding domains"/>
    <property type="match status" value="1"/>
</dbReference>
<evidence type="ECO:0000259" key="1">
    <source>
        <dbReference type="PROSITE" id="PS50943"/>
    </source>
</evidence>
<reference evidence="2" key="2">
    <citation type="journal article" date="2021" name="PeerJ">
        <title>Extensive microbial diversity within the chicken gut microbiome revealed by metagenomics and culture.</title>
        <authorList>
            <person name="Gilroy R."/>
            <person name="Ravi A."/>
            <person name="Getino M."/>
            <person name="Pursley I."/>
            <person name="Horton D.L."/>
            <person name="Alikhan N.F."/>
            <person name="Baker D."/>
            <person name="Gharbi K."/>
            <person name="Hall N."/>
            <person name="Watson M."/>
            <person name="Adriaenssens E.M."/>
            <person name="Foster-Nyarko E."/>
            <person name="Jarju S."/>
            <person name="Secka A."/>
            <person name="Antonio M."/>
            <person name="Oren A."/>
            <person name="Chaudhuri R.R."/>
            <person name="La Ragione R."/>
            <person name="Hildebrand F."/>
            <person name="Pallen M.J."/>
        </authorList>
    </citation>
    <scope>NUCLEOTIDE SEQUENCE</scope>
    <source>
        <strain evidence="2">ChiSjej4B22-8349</strain>
    </source>
</reference>
<dbReference type="Proteomes" id="UP000824130">
    <property type="component" value="Unassembled WGS sequence"/>
</dbReference>
<sequence length="67" mass="7568">MISYAPLFKTMSEKNMSSYALFKSGFSKATYYSIQQGNSVSTNTINQLCRILDCSVSDVMEYIDTDE</sequence>
<proteinExistence type="predicted"/>
<protein>
    <submittedName>
        <fullName evidence="2">Helix-turn-helix transcriptional regulator</fullName>
    </submittedName>
</protein>
<dbReference type="InterPro" id="IPR001387">
    <property type="entry name" value="Cro/C1-type_HTH"/>
</dbReference>
<dbReference type="EMBL" id="DVOB01000097">
    <property type="protein sequence ID" value="HIU95929.1"/>
    <property type="molecule type" value="Genomic_DNA"/>
</dbReference>
<evidence type="ECO:0000313" key="2">
    <source>
        <dbReference type="EMBL" id="HIU95929.1"/>
    </source>
</evidence>
<reference evidence="2" key="1">
    <citation type="submission" date="2020-10" db="EMBL/GenBank/DDBJ databases">
        <authorList>
            <person name="Gilroy R."/>
        </authorList>
    </citation>
    <scope>NUCLEOTIDE SEQUENCE</scope>
    <source>
        <strain evidence="2">ChiSjej4B22-8349</strain>
    </source>
</reference>
<accession>A0A9D1N6Z5</accession>
<dbReference type="SUPFAM" id="SSF47413">
    <property type="entry name" value="lambda repressor-like DNA-binding domains"/>
    <property type="match status" value="1"/>
</dbReference>
<organism evidence="2 3">
    <name type="scientific">Candidatus Allocopromorpha excrementipullorum</name>
    <dbReference type="NCBI Taxonomy" id="2840743"/>
    <lineage>
        <taxon>Bacteria</taxon>
        <taxon>Bacillati</taxon>
        <taxon>Bacillota</taxon>
        <taxon>Clostridia</taxon>
        <taxon>Eubacteriales</taxon>
        <taxon>Eubacteriaceae</taxon>
        <taxon>Eubacteriaceae incertae sedis</taxon>
        <taxon>Candidatus Allocopromorpha</taxon>
    </lineage>
</organism>